<evidence type="ECO:0000256" key="4">
    <source>
        <dbReference type="ARBA" id="ARBA00023136"/>
    </source>
</evidence>
<evidence type="ECO:0000256" key="2">
    <source>
        <dbReference type="ARBA" id="ARBA00022692"/>
    </source>
</evidence>
<dbReference type="PANTHER" id="PTHR31395">
    <property type="entry name" value="SHISA"/>
    <property type="match status" value="1"/>
</dbReference>
<feature type="signal peptide" evidence="6">
    <location>
        <begin position="1"/>
        <end position="21"/>
    </location>
</feature>
<dbReference type="AlphaFoldDB" id="A0ABD3U088"/>
<dbReference type="PANTHER" id="PTHR31395:SF23">
    <property type="entry name" value="GEO05642P1"/>
    <property type="match status" value="1"/>
</dbReference>
<comment type="caution">
    <text evidence="7">The sequence shown here is derived from an EMBL/GenBank/DDBJ whole genome shotgun (WGS) entry which is preliminary data.</text>
</comment>
<keyword evidence="3 5" id="KW-1133">Transmembrane helix</keyword>
<keyword evidence="8" id="KW-1185">Reference proteome</keyword>
<sequence length="173" mass="18522">MLLHYTLGLFFVVSYIGCALGEYCSYYTDSLFQAYMFCPYGCCGYYSNQYCCANVGAIVGGVIGALAGLGILITIISCLCCACCQATRQRFSGTVLRTNPNPSVTTTVAVQQPGYVQQPYYGQPYVIQNAGYQSMQTQSPAGNAAYVQGDAKTGYPTGPATYQAAQAPPPYLE</sequence>
<keyword evidence="2 5" id="KW-0812">Transmembrane</keyword>
<accession>A0ABD3U088</accession>
<proteinExistence type="predicted"/>
<gene>
    <name evidence="7" type="ORF">ACJMK2_020825</name>
</gene>
<evidence type="ECO:0000256" key="1">
    <source>
        <dbReference type="ARBA" id="ARBA00004370"/>
    </source>
</evidence>
<keyword evidence="6" id="KW-0732">Signal</keyword>
<comment type="subcellular location">
    <subcellularLocation>
        <location evidence="1">Membrane</location>
    </subcellularLocation>
</comment>
<dbReference type="GO" id="GO:0016020">
    <property type="term" value="C:membrane"/>
    <property type="evidence" value="ECO:0007669"/>
    <property type="project" value="UniProtKB-SubCell"/>
</dbReference>
<evidence type="ECO:0000256" key="5">
    <source>
        <dbReference type="SAM" id="Phobius"/>
    </source>
</evidence>
<dbReference type="Proteomes" id="UP001634394">
    <property type="component" value="Unassembled WGS sequence"/>
</dbReference>
<name>A0ABD3U088_SINWO</name>
<evidence type="ECO:0000313" key="8">
    <source>
        <dbReference type="Proteomes" id="UP001634394"/>
    </source>
</evidence>
<evidence type="ECO:0008006" key="9">
    <source>
        <dbReference type="Google" id="ProtNLM"/>
    </source>
</evidence>
<dbReference type="InterPro" id="IPR026910">
    <property type="entry name" value="Shisa"/>
</dbReference>
<evidence type="ECO:0000313" key="7">
    <source>
        <dbReference type="EMBL" id="KAL3842844.1"/>
    </source>
</evidence>
<organism evidence="7 8">
    <name type="scientific">Sinanodonta woodiana</name>
    <name type="common">Chinese pond mussel</name>
    <name type="synonym">Anodonta woodiana</name>
    <dbReference type="NCBI Taxonomy" id="1069815"/>
    <lineage>
        <taxon>Eukaryota</taxon>
        <taxon>Metazoa</taxon>
        <taxon>Spiralia</taxon>
        <taxon>Lophotrochozoa</taxon>
        <taxon>Mollusca</taxon>
        <taxon>Bivalvia</taxon>
        <taxon>Autobranchia</taxon>
        <taxon>Heteroconchia</taxon>
        <taxon>Palaeoheterodonta</taxon>
        <taxon>Unionida</taxon>
        <taxon>Unionoidea</taxon>
        <taxon>Unionidae</taxon>
        <taxon>Unioninae</taxon>
        <taxon>Sinanodonta</taxon>
    </lineage>
</organism>
<reference evidence="7 8" key="1">
    <citation type="submission" date="2024-11" db="EMBL/GenBank/DDBJ databases">
        <title>Chromosome-level genome assembly of the freshwater bivalve Anodonta woodiana.</title>
        <authorList>
            <person name="Chen X."/>
        </authorList>
    </citation>
    <scope>NUCLEOTIDE SEQUENCE [LARGE SCALE GENOMIC DNA]</scope>
    <source>
        <strain evidence="7">MN2024</strain>
        <tissue evidence="7">Gills</tissue>
    </source>
</reference>
<dbReference type="EMBL" id="JBJQND010000017">
    <property type="protein sequence ID" value="KAL3842844.1"/>
    <property type="molecule type" value="Genomic_DNA"/>
</dbReference>
<evidence type="ECO:0000256" key="6">
    <source>
        <dbReference type="SAM" id="SignalP"/>
    </source>
</evidence>
<protein>
    <recommendedName>
        <fullName evidence="9">Cysteine and tyrosine-rich protein 1</fullName>
    </recommendedName>
</protein>
<feature type="chain" id="PRO_5044817483" description="Cysteine and tyrosine-rich protein 1" evidence="6">
    <location>
        <begin position="22"/>
        <end position="173"/>
    </location>
</feature>
<feature type="transmembrane region" description="Helical" evidence="5">
    <location>
        <begin position="55"/>
        <end position="82"/>
    </location>
</feature>
<keyword evidence="4 5" id="KW-0472">Membrane</keyword>
<evidence type="ECO:0000256" key="3">
    <source>
        <dbReference type="ARBA" id="ARBA00022989"/>
    </source>
</evidence>